<reference evidence="1" key="1">
    <citation type="submission" date="2021-05" db="EMBL/GenBank/DDBJ databases">
        <authorList>
            <person name="Scholz U."/>
            <person name="Mascher M."/>
            <person name="Fiebig A."/>
        </authorList>
    </citation>
    <scope>NUCLEOTIDE SEQUENCE [LARGE SCALE GENOMIC DNA]</scope>
</reference>
<evidence type="ECO:0000313" key="1">
    <source>
        <dbReference type="EnsemblPlants" id="AVESA.00010b.r2.5CG0884990.1.CDS"/>
    </source>
</evidence>
<keyword evidence="2" id="KW-1185">Reference proteome</keyword>
<accession>A0ACD5Y0V6</accession>
<reference evidence="1" key="2">
    <citation type="submission" date="2025-09" db="UniProtKB">
        <authorList>
            <consortium name="EnsemblPlants"/>
        </authorList>
    </citation>
    <scope>IDENTIFICATION</scope>
</reference>
<proteinExistence type="predicted"/>
<protein>
    <submittedName>
        <fullName evidence="1">Uncharacterized protein</fullName>
    </submittedName>
</protein>
<sequence>MASISGAAAPPSSGSACRLRLRRQLLMRPSHLRLRAPHSIADLSRSSSSSHAPAPPLASKQQPAAAAVEKDPIKLWDRYVEWLYQHKELGLFVDVSRMGFTDEFLHRMDPLLQRAFVAMGDLEKGAIANPDEGRMVGHYWLRDPGLAPNSFLRTKIEKTVEHILAFSQDIVSGKIKPPSTKAGRFTQILSIGIGGSSLGPQFVSEALAPDNPPLKIRFIDNTDPAGIDHQIAQLGAELESTLVIVISKSGGTPETRNGLLEVQKAFRDAGLEFSKQGVAITQENSLLDNTARIEGWLDRFPMFDWVGGRTSELSAVGLLPAALQGIDVKEMLIGAALMDEETRNTVVKENPAALLALSWYWATDGIGNKDMVVLPYKDSLLLLSRYLQQLVMESLGKEFDLDGNRVNQGLTVYGNKGSTDQHAYIQQLRDGVHNFFVTFIEVLRDRPPGHDWELEPGVTCGDYLFGMLQGTRAALYSNDRESISVTVQEVTPRAVGALVALYERAVGIYASLVNINAYHQPGVEAGKKAAGEVLALQKRVLTVLNEASCKDPPEPLTLEQIADRCHCPEDIEMIYKIIQHMAANDRALIAEGSCGSPRSVKVYLGECNVDDL</sequence>
<name>A0ACD5Y0V6_AVESA</name>
<dbReference type="EnsemblPlants" id="AVESA.00010b.r2.5CG0884990.1">
    <property type="protein sequence ID" value="AVESA.00010b.r2.5CG0884990.1.CDS"/>
    <property type="gene ID" value="AVESA.00010b.r2.5CG0884990"/>
</dbReference>
<organism evidence="1 2">
    <name type="scientific">Avena sativa</name>
    <name type="common">Oat</name>
    <dbReference type="NCBI Taxonomy" id="4498"/>
    <lineage>
        <taxon>Eukaryota</taxon>
        <taxon>Viridiplantae</taxon>
        <taxon>Streptophyta</taxon>
        <taxon>Embryophyta</taxon>
        <taxon>Tracheophyta</taxon>
        <taxon>Spermatophyta</taxon>
        <taxon>Magnoliopsida</taxon>
        <taxon>Liliopsida</taxon>
        <taxon>Poales</taxon>
        <taxon>Poaceae</taxon>
        <taxon>BOP clade</taxon>
        <taxon>Pooideae</taxon>
        <taxon>Poodae</taxon>
        <taxon>Poeae</taxon>
        <taxon>Poeae Chloroplast Group 1 (Aveneae type)</taxon>
        <taxon>Aveninae</taxon>
        <taxon>Avena</taxon>
    </lineage>
</organism>
<dbReference type="Proteomes" id="UP001732700">
    <property type="component" value="Chromosome 5C"/>
</dbReference>
<evidence type="ECO:0000313" key="2">
    <source>
        <dbReference type="Proteomes" id="UP001732700"/>
    </source>
</evidence>